<feature type="compositionally biased region" description="Low complexity" evidence="2">
    <location>
        <begin position="1349"/>
        <end position="1369"/>
    </location>
</feature>
<feature type="coiled-coil region" evidence="1">
    <location>
        <begin position="652"/>
        <end position="679"/>
    </location>
</feature>
<evidence type="ECO:0000313" key="3">
    <source>
        <dbReference type="EMBL" id="RPA77987.1"/>
    </source>
</evidence>
<dbReference type="PANTHER" id="PTHR24216">
    <property type="entry name" value="PAXILLIN-RELATED"/>
    <property type="match status" value="1"/>
</dbReference>
<feature type="compositionally biased region" description="Polar residues" evidence="2">
    <location>
        <begin position="37"/>
        <end position="56"/>
    </location>
</feature>
<feature type="region of interest" description="Disordered" evidence="2">
    <location>
        <begin position="207"/>
        <end position="234"/>
    </location>
</feature>
<sequence length="1515" mass="168501">MLRSSPTAAASHTRLVARISPATGGTPYRAVHRGTERTTLSQDRTQAISTTTSSGKELSAPEGPSINESRKETPKRVSDSNTDTAPLILPPHSLSYPSTKSNGAALCILSRTLRQARKDTIELNYNLSVARLYGQHTLSTLTEQTRARLAGNATFILRELDEQLRRMRAGAQKVMDPGLEFAMNGLREDPVEDKTVSRMWDSNLKFTATSRSARETGDNNDRGNSPSPREKKSQVGSLALFIKKMVWGTEPSRAWEQEASEVSSVVQETSLPQSENGQLFKETELPLGTVFDTEAVKGPAIAQDTVPIQSRDNQLGREATVPSERLWDTEPIKIWETMASEDTNVVYDTTPLRSYKAQVGEEIQQAPEKIFDTVLVRSEESRAPTDSGIVFDTIPLQSRIGQGSGDSKLRQGRLWDTQVVRVWETEASKATSIVFDTIPLQSRTDQGNDDTELKQERLWDTQSVRVWETKALRDTSIVFDTIPLQSRSNQGNDDTELKQKRLWDTQSVRVWETKALQNTGIVLDTLPLQSEEIQAKEKTEVSSRIWGKLRHVRVWDTTAVKTWPTRPVFQSQPETVTQAPLHAAENESSEELPDNRLFSRSSSGVEDISNAPYKLEPPTPGSSADYDALMYAASDCIDLSKKARKRLAHAWRDASQAGCERLQSDLDDLEKMLSDKSQRHPRCMPARRILKKLPHLNVNGVKKISKRVNRLWEEELDLAATSDDAHKLFMAKHNTFMRIWSYVALIEWALNKKDWQDIHPTLIPLITEVLGKKIVATIKEFDDRIAKASQHTISEESSATAPSSDNEPGTGTKPVESLDAVSTSNTGNNSSTPQAPPSAAAALKSQPSTAEAPIAPPTSESLPESILEGDTFEGKDGSGTSEWDAFLDPDTRARMETPKVTYRDFVLRKFMEDNPGFVLNLRDLLVEKYPFYKGISLDMLENLVMAASTRDPGYTIGNFFEILVELEGWPKIKECGMKIEATGWVSDQPYTFFTGTDLRDTVGPLTDGAIGYIDSSKPSDNGQLAGTIHLLGIFEAKSGIYSALFKADNRVKAQLVKGNQNHLKALATEIFNKRVEPELQRAGKLVPASQADFVKKFVSLNIVGGQLVTDAIRLKVAKVIWYQGKPYAVDIDFSRLQFIIFRPKDQDLSSNLEKDMKKFDERGFVPISLIESSATREDIEAAYLDTLNSIQEWTDSGLMMEDEEQLAESSENEWSDPLSTVDPEAEPDSSWLSEAVNNRQTKEQPATAKYVPRQVSIKKEQARPLVTEPVPLIEPESEQVEDSPGRKHPRRASKQPKSSQPMLRRTRSAPEEPKTANEKTEADESPSSAHPTTEDPHARTQSTPPPAPTSSTSTDNDSSSPSMSFSRPPTRYPHARIQQAPPLPRSPVPIEPPRSTQSSRVAFYETYTYYFGTLSNSWSGSDASCVRIRTGAPSISMTNSTRASAAQNGSPFFYSEEVSLDTLPVDLMHLLGDLLEKKEKEEGGGWVVCGVRLVQKKSFTVMLVQTQYRTPLVFC</sequence>
<dbReference type="EMBL" id="ML119717">
    <property type="protein sequence ID" value="RPA77987.1"/>
    <property type="molecule type" value="Genomic_DNA"/>
</dbReference>
<evidence type="ECO:0000313" key="4">
    <source>
        <dbReference type="Proteomes" id="UP000275078"/>
    </source>
</evidence>
<feature type="compositionally biased region" description="Basic and acidic residues" evidence="2">
    <location>
        <begin position="1308"/>
        <end position="1322"/>
    </location>
</feature>
<evidence type="ECO:0000256" key="1">
    <source>
        <dbReference type="SAM" id="Coils"/>
    </source>
</evidence>
<feature type="compositionally biased region" description="Acidic residues" evidence="2">
    <location>
        <begin position="1201"/>
        <end position="1214"/>
    </location>
</feature>
<gene>
    <name evidence="3" type="ORF">BJ508DRAFT_329634</name>
</gene>
<feature type="region of interest" description="Disordered" evidence="2">
    <location>
        <begin position="789"/>
        <end position="886"/>
    </location>
</feature>
<accession>A0A3N4HXU1</accession>
<name>A0A3N4HXU1_ASCIM</name>
<feature type="compositionally biased region" description="Basic and acidic residues" evidence="2">
    <location>
        <begin position="68"/>
        <end position="78"/>
    </location>
</feature>
<dbReference type="Proteomes" id="UP000275078">
    <property type="component" value="Unassembled WGS sequence"/>
</dbReference>
<feature type="region of interest" description="Disordered" evidence="2">
    <location>
        <begin position="570"/>
        <end position="620"/>
    </location>
</feature>
<reference evidence="3 4" key="1">
    <citation type="journal article" date="2018" name="Nat. Ecol. Evol.">
        <title>Pezizomycetes genomes reveal the molecular basis of ectomycorrhizal truffle lifestyle.</title>
        <authorList>
            <person name="Murat C."/>
            <person name="Payen T."/>
            <person name="Noel B."/>
            <person name="Kuo A."/>
            <person name="Morin E."/>
            <person name="Chen J."/>
            <person name="Kohler A."/>
            <person name="Krizsan K."/>
            <person name="Balestrini R."/>
            <person name="Da Silva C."/>
            <person name="Montanini B."/>
            <person name="Hainaut M."/>
            <person name="Levati E."/>
            <person name="Barry K.W."/>
            <person name="Belfiori B."/>
            <person name="Cichocki N."/>
            <person name="Clum A."/>
            <person name="Dockter R.B."/>
            <person name="Fauchery L."/>
            <person name="Guy J."/>
            <person name="Iotti M."/>
            <person name="Le Tacon F."/>
            <person name="Lindquist E.A."/>
            <person name="Lipzen A."/>
            <person name="Malagnac F."/>
            <person name="Mello A."/>
            <person name="Molinier V."/>
            <person name="Miyauchi S."/>
            <person name="Poulain J."/>
            <person name="Riccioni C."/>
            <person name="Rubini A."/>
            <person name="Sitrit Y."/>
            <person name="Splivallo R."/>
            <person name="Traeger S."/>
            <person name="Wang M."/>
            <person name="Zifcakova L."/>
            <person name="Wipf D."/>
            <person name="Zambonelli A."/>
            <person name="Paolocci F."/>
            <person name="Nowrousian M."/>
            <person name="Ottonello S."/>
            <person name="Baldrian P."/>
            <person name="Spatafora J.W."/>
            <person name="Henrissat B."/>
            <person name="Nagy L.G."/>
            <person name="Aury J.M."/>
            <person name="Wincker P."/>
            <person name="Grigoriev I.V."/>
            <person name="Bonfante P."/>
            <person name="Martin F.M."/>
        </authorList>
    </citation>
    <scope>NUCLEOTIDE SEQUENCE [LARGE SCALE GENOMIC DNA]</scope>
    <source>
        <strain evidence="3 4">RN42</strain>
    </source>
</reference>
<feature type="region of interest" description="Disordered" evidence="2">
    <location>
        <begin position="1201"/>
        <end position="1398"/>
    </location>
</feature>
<organism evidence="3 4">
    <name type="scientific">Ascobolus immersus RN42</name>
    <dbReference type="NCBI Taxonomy" id="1160509"/>
    <lineage>
        <taxon>Eukaryota</taxon>
        <taxon>Fungi</taxon>
        <taxon>Dikarya</taxon>
        <taxon>Ascomycota</taxon>
        <taxon>Pezizomycotina</taxon>
        <taxon>Pezizomycetes</taxon>
        <taxon>Pezizales</taxon>
        <taxon>Ascobolaceae</taxon>
        <taxon>Ascobolus</taxon>
    </lineage>
</organism>
<keyword evidence="4" id="KW-1185">Reference proteome</keyword>
<feature type="region of interest" description="Disordered" evidence="2">
    <location>
        <begin position="1"/>
        <end position="95"/>
    </location>
</feature>
<feature type="compositionally biased region" description="Basic and acidic residues" evidence="2">
    <location>
        <begin position="212"/>
        <end position="221"/>
    </location>
</feature>
<evidence type="ECO:0000256" key="2">
    <source>
        <dbReference type="SAM" id="MobiDB-lite"/>
    </source>
</evidence>
<feature type="compositionally biased region" description="Polar residues" evidence="2">
    <location>
        <begin position="1"/>
        <end position="10"/>
    </location>
</feature>
<keyword evidence="1" id="KW-0175">Coiled coil</keyword>
<protein>
    <submittedName>
        <fullName evidence="3">Uncharacterized protein</fullName>
    </submittedName>
</protein>
<feature type="compositionally biased region" description="Low complexity" evidence="2">
    <location>
        <begin position="822"/>
        <end position="848"/>
    </location>
</feature>
<feature type="compositionally biased region" description="Polar residues" evidence="2">
    <location>
        <begin position="789"/>
        <end position="809"/>
    </location>
</feature>
<proteinExistence type="predicted"/>
<feature type="compositionally biased region" description="Polar residues" evidence="2">
    <location>
        <begin position="1230"/>
        <end position="1239"/>
    </location>
</feature>
<feature type="compositionally biased region" description="Pro residues" evidence="2">
    <location>
        <begin position="1381"/>
        <end position="1392"/>
    </location>
</feature>